<dbReference type="PANTHER" id="PTHR21595">
    <property type="entry name" value="PATRONIN"/>
    <property type="match status" value="1"/>
</dbReference>
<feature type="coiled-coil region" evidence="2">
    <location>
        <begin position="925"/>
        <end position="969"/>
    </location>
</feature>
<dbReference type="Proteomes" id="UP000272942">
    <property type="component" value="Unassembled WGS sequence"/>
</dbReference>
<keyword evidence="2" id="KW-0175">Coiled coil</keyword>
<feature type="region of interest" description="Disordered" evidence="3">
    <location>
        <begin position="782"/>
        <end position="806"/>
    </location>
</feature>
<dbReference type="GO" id="GO:0031122">
    <property type="term" value="P:cytoplasmic microtubule organization"/>
    <property type="evidence" value="ECO:0007669"/>
    <property type="project" value="TreeGrafter"/>
</dbReference>
<dbReference type="Pfam" id="PF08683">
    <property type="entry name" value="CAMSAP_CKK"/>
    <property type="match status" value="1"/>
</dbReference>
<dbReference type="GO" id="GO:0007026">
    <property type="term" value="P:negative regulation of microtubule depolymerization"/>
    <property type="evidence" value="ECO:0007669"/>
    <property type="project" value="TreeGrafter"/>
</dbReference>
<sequence>SGIARSTNFSSPQHVPASAVGSGIPSLRSEFEKRRRSHSTAAANQSIKSGGTSGLQTPSLPAGTTTWATSSGTRQSARKASAPDSTADSVISSTNESLQSKVPVSRSAAAALRLSLDQRRRAIEAGRQRAMMANHQAATQRHHAAFQKLLQTEQRRRAKKEEPDMSDMEASSAAAMVSQSDGDHLISSSAVDGDNSGNQMNNEFGPYDTDQSAVSASQREQVTDVDEDFSLRSTDAATARARTPSLLQDQLNYPTSNVTETRESHVHPEPDLSLIEAAITPDELAPSSKEASPTEFESTLPKEKSDQVFRDSRAPTASRSSELSQQQHQQQPEEDHSSSEAMEYIGSVASEKPVRSVSPARDWYNSMPERRRSSGNPQATNAMRQSASGRPRRQVQDEHYPVETAVMKSRGSNYGGRGVPQRRQVGPPVQQSPRMSKRRQPQQSAAGPTMSGGRRYEVTSQSLSVEPRNRLGRPNSQLITSQQQRLRSSRRNRVHPLAVSENYDWPAGMTRSTDPEWDEPGDDEYDEDEGEEEEELEVYTNGTGARRCSDVDDEYYDEEDADADYDARDSRHRGGLMIYDGDRQMTSDTEEEDDHDQIDPRRSHPHRLWRDVDRFSSERSSIAFSSSSRRPVKSRYRKRDQMRASFDPSSTSHGGFRPTEMTTVVDAEALDKLNRNLLDLQSGLERLSAQQQQVLLASSSATAAVALVAGANTQQALFNSPNLVPAPPPVTVQPPSPAGFTRATWSERPKLCDLSHSQINANQTEPSSEEQAFASPTPMVDAFTRSESSEPSAQSRPIQSKETEPPVQVNQAFFVDLNTKQGSPSPTEPKAPDPPALEQTPPPGEKSEVSTAPDKSTTSKVFFIGFDEPDPQVRFPGSNLLPSLFLCAFESMLMQRKCDQLEARRAAEKAMAAQHLEALRSSGRGEKHSLALAELERKNNEKERREAILQAYLSRKEQAEAQCHRHQNLYPVRPGSAALSLSSSNLSTKGKRSVSQNRPSKTLPRSSELRSSRVGSLRASSATRKPRSMETSTTATRGNADGEAVESSEADADARQERRLVRAAEASQKQKQKPNGKPTGRMTSGLSLSSLHRLGASDQPSSGPGVSVAGLSQPKLFVKPKAKSNRMVIVNAIGHCCLAGAVNEPMKQATLKVS</sequence>
<evidence type="ECO:0000313" key="7">
    <source>
        <dbReference type="WBParaSite" id="ECPE_0000637701-mRNA-1"/>
    </source>
</evidence>
<feature type="compositionally biased region" description="Acidic residues" evidence="3">
    <location>
        <begin position="551"/>
        <end position="564"/>
    </location>
</feature>
<feature type="compositionally biased region" description="Low complexity" evidence="3">
    <location>
        <begin position="419"/>
        <end position="434"/>
    </location>
</feature>
<feature type="compositionally biased region" description="Basic and acidic residues" evidence="3">
    <location>
        <begin position="1052"/>
        <end position="1062"/>
    </location>
</feature>
<feature type="compositionally biased region" description="Low complexity" evidence="3">
    <location>
        <begin position="168"/>
        <end position="180"/>
    </location>
</feature>
<dbReference type="PANTHER" id="PTHR21595:SF0">
    <property type="entry name" value="PATRONIN"/>
    <property type="match status" value="1"/>
</dbReference>
<feature type="region of interest" description="Disordered" evidence="3">
    <location>
        <begin position="1"/>
        <end position="107"/>
    </location>
</feature>
<organism evidence="7">
    <name type="scientific">Echinostoma caproni</name>
    <dbReference type="NCBI Taxonomy" id="27848"/>
    <lineage>
        <taxon>Eukaryota</taxon>
        <taxon>Metazoa</taxon>
        <taxon>Spiralia</taxon>
        <taxon>Lophotrochozoa</taxon>
        <taxon>Platyhelminthes</taxon>
        <taxon>Trematoda</taxon>
        <taxon>Digenea</taxon>
        <taxon>Plagiorchiida</taxon>
        <taxon>Echinostomata</taxon>
        <taxon>Echinostomatoidea</taxon>
        <taxon>Echinostomatidae</taxon>
        <taxon>Echinostoma</taxon>
    </lineage>
</organism>
<protein>
    <submittedName>
        <fullName evidence="7">CKK domain-containing protein</fullName>
    </submittedName>
</protein>
<dbReference type="GO" id="GO:0005516">
    <property type="term" value="F:calmodulin binding"/>
    <property type="evidence" value="ECO:0007669"/>
    <property type="project" value="InterPro"/>
</dbReference>
<dbReference type="GO" id="GO:0051011">
    <property type="term" value="F:microtubule minus-end binding"/>
    <property type="evidence" value="ECO:0007669"/>
    <property type="project" value="TreeGrafter"/>
</dbReference>
<feature type="compositionally biased region" description="Polar residues" evidence="3">
    <location>
        <begin position="39"/>
        <end position="59"/>
    </location>
</feature>
<dbReference type="InterPro" id="IPR014797">
    <property type="entry name" value="CKK_CAMSAP"/>
</dbReference>
<gene>
    <name evidence="5" type="ORF">ECPE_LOCUS6364</name>
</gene>
<feature type="compositionally biased region" description="Polar residues" evidence="3">
    <location>
        <begin position="1"/>
        <end position="13"/>
    </location>
</feature>
<dbReference type="WBParaSite" id="ECPE_0000637701-mRNA-1">
    <property type="protein sequence ID" value="ECPE_0000637701-mRNA-1"/>
    <property type="gene ID" value="ECPE_0000637701"/>
</dbReference>
<feature type="compositionally biased region" description="Polar residues" evidence="3">
    <location>
        <begin position="1018"/>
        <end position="1037"/>
    </location>
</feature>
<evidence type="ECO:0000256" key="3">
    <source>
        <dbReference type="SAM" id="MobiDB-lite"/>
    </source>
</evidence>
<feature type="compositionally biased region" description="Basic and acidic residues" evidence="3">
    <location>
        <begin position="153"/>
        <end position="163"/>
    </location>
</feature>
<feature type="compositionally biased region" description="Low complexity" evidence="3">
    <location>
        <begin position="476"/>
        <end position="486"/>
    </location>
</feature>
<feature type="compositionally biased region" description="Basic and acidic residues" evidence="3">
    <location>
        <begin position="300"/>
        <end position="313"/>
    </location>
</feature>
<feature type="compositionally biased region" description="Low complexity" evidence="3">
    <location>
        <begin position="320"/>
        <end position="330"/>
    </location>
</feature>
<feature type="domain" description="CKK" evidence="4">
    <location>
        <begin position="1113"/>
        <end position="1154"/>
    </location>
</feature>
<dbReference type="EMBL" id="UZAN01043359">
    <property type="protein sequence ID" value="VDP78177.1"/>
    <property type="molecule type" value="Genomic_DNA"/>
</dbReference>
<feature type="compositionally biased region" description="Basic and acidic residues" evidence="3">
    <location>
        <begin position="260"/>
        <end position="270"/>
    </location>
</feature>
<evidence type="ECO:0000256" key="1">
    <source>
        <dbReference type="PROSITE-ProRule" id="PRU00841"/>
    </source>
</evidence>
<feature type="region of interest" description="Disordered" evidence="3">
    <location>
        <begin position="153"/>
        <end position="605"/>
    </location>
</feature>
<evidence type="ECO:0000313" key="5">
    <source>
        <dbReference type="EMBL" id="VDP78177.1"/>
    </source>
</evidence>
<feature type="compositionally biased region" description="Polar residues" evidence="3">
    <location>
        <begin position="83"/>
        <end position="102"/>
    </location>
</feature>
<dbReference type="OrthoDB" id="2125658at2759"/>
<feature type="compositionally biased region" description="Polar residues" evidence="3">
    <location>
        <begin position="785"/>
        <end position="798"/>
    </location>
</feature>
<feature type="compositionally biased region" description="Low complexity" evidence="3">
    <location>
        <begin position="620"/>
        <end position="629"/>
    </location>
</feature>
<dbReference type="Gene3D" id="3.10.20.360">
    <property type="entry name" value="CKK domain"/>
    <property type="match status" value="1"/>
</dbReference>
<dbReference type="InterPro" id="IPR038209">
    <property type="entry name" value="CKK_dom_sf"/>
</dbReference>
<keyword evidence="1" id="KW-0493">Microtubule</keyword>
<comment type="similarity">
    <text evidence="1">Belongs to the CAMSAP1 family.</text>
</comment>
<feature type="region of interest" description="Disordered" evidence="3">
    <location>
        <begin position="620"/>
        <end position="658"/>
    </location>
</feature>
<comment type="domain">
    <text evidence="1">The CKK domain binds microtubules.</text>
</comment>
<dbReference type="InterPro" id="IPR032940">
    <property type="entry name" value="CAMSAP"/>
</dbReference>
<dbReference type="SUPFAM" id="SSF50346">
    <property type="entry name" value="PRC-barrel domain"/>
    <property type="match status" value="1"/>
</dbReference>
<feature type="region of interest" description="Disordered" evidence="3">
    <location>
        <begin position="818"/>
        <end position="854"/>
    </location>
</feature>
<feature type="compositionally biased region" description="Pro residues" evidence="3">
    <location>
        <begin position="826"/>
        <end position="844"/>
    </location>
</feature>
<evidence type="ECO:0000256" key="2">
    <source>
        <dbReference type="SAM" id="Coils"/>
    </source>
</evidence>
<feature type="compositionally biased region" description="Low complexity" evidence="3">
    <location>
        <begin position="62"/>
        <end position="73"/>
    </location>
</feature>
<dbReference type="AlphaFoldDB" id="A0A183AHC9"/>
<feature type="compositionally biased region" description="Basic residues" evidence="3">
    <location>
        <begin position="630"/>
        <end position="640"/>
    </location>
</feature>
<feature type="compositionally biased region" description="Polar residues" evidence="3">
    <location>
        <begin position="374"/>
        <end position="388"/>
    </location>
</feature>
<feature type="compositionally biased region" description="Polar residues" evidence="3">
    <location>
        <begin position="993"/>
        <end position="1005"/>
    </location>
</feature>
<feature type="compositionally biased region" description="Polar residues" evidence="3">
    <location>
        <begin position="209"/>
        <end position="220"/>
    </location>
</feature>
<evidence type="ECO:0000313" key="6">
    <source>
        <dbReference type="Proteomes" id="UP000272942"/>
    </source>
</evidence>
<evidence type="ECO:0000259" key="4">
    <source>
        <dbReference type="PROSITE" id="PS51508"/>
    </source>
</evidence>
<reference evidence="5 6" key="2">
    <citation type="submission" date="2018-11" db="EMBL/GenBank/DDBJ databases">
        <authorList>
            <consortium name="Pathogen Informatics"/>
        </authorList>
    </citation>
    <scope>NUCLEOTIDE SEQUENCE [LARGE SCALE GENOMIC DNA]</scope>
    <source>
        <strain evidence="5 6">Egypt</strain>
    </source>
</reference>
<proteinExistence type="inferred from homology"/>
<name>A0A183AHC9_9TREM</name>
<dbReference type="InterPro" id="IPR011033">
    <property type="entry name" value="PRC_barrel-like_sf"/>
</dbReference>
<feature type="region of interest" description="Disordered" evidence="3">
    <location>
        <begin position="980"/>
        <end position="1085"/>
    </location>
</feature>
<feature type="compositionally biased region" description="Acidic residues" evidence="3">
    <location>
        <begin position="515"/>
        <end position="537"/>
    </location>
</feature>
<keyword evidence="6" id="KW-1185">Reference proteome</keyword>
<accession>A0A183AHC9</accession>
<dbReference type="GO" id="GO:0036449">
    <property type="term" value="C:microtubule minus-end"/>
    <property type="evidence" value="ECO:0007669"/>
    <property type="project" value="TreeGrafter"/>
</dbReference>
<feature type="compositionally biased region" description="Polar residues" evidence="3">
    <location>
        <begin position="245"/>
        <end position="259"/>
    </location>
</feature>
<feature type="compositionally biased region" description="Polar residues" evidence="3">
    <location>
        <begin position="186"/>
        <end position="202"/>
    </location>
</feature>
<reference evidence="7" key="1">
    <citation type="submission" date="2016-06" db="UniProtKB">
        <authorList>
            <consortium name="WormBaseParasite"/>
        </authorList>
    </citation>
    <scope>IDENTIFICATION</scope>
</reference>
<dbReference type="PROSITE" id="PS51508">
    <property type="entry name" value="CKK"/>
    <property type="match status" value="1"/>
</dbReference>